<keyword evidence="1" id="KW-0472">Membrane</keyword>
<dbReference type="EMBL" id="JAMKOV010000044">
    <property type="protein sequence ID" value="KAI8035220.1"/>
    <property type="molecule type" value="Genomic_DNA"/>
</dbReference>
<accession>A0A9P9YEH0</accession>
<keyword evidence="3" id="KW-1185">Reference proteome</keyword>
<keyword evidence="1" id="KW-0812">Transmembrane</keyword>
<proteinExistence type="predicted"/>
<sequence length="75" mass="8738">MTSILDMKAGPPDYWAEISNFFLPLKYLITNDRFDSLVRDIDLYYLINGVFWIFVALSCGYYAFQRLFQVGPVQG</sequence>
<name>A0A9P9YEH0_9MUSC</name>
<evidence type="ECO:0000256" key="1">
    <source>
        <dbReference type="SAM" id="Phobius"/>
    </source>
</evidence>
<keyword evidence="1" id="KW-1133">Transmembrane helix</keyword>
<dbReference type="AlphaFoldDB" id="A0A9P9YEH0"/>
<dbReference type="Proteomes" id="UP001059596">
    <property type="component" value="Unassembled WGS sequence"/>
</dbReference>
<reference evidence="2" key="1">
    <citation type="journal article" date="2023" name="Genome Biol. Evol.">
        <title>Long-read-based Genome Assembly of Drosophila gunungcola Reveals Fewer Chemosensory Genes in Flower-breeding Species.</title>
        <authorList>
            <person name="Negi A."/>
            <person name="Liao B.Y."/>
            <person name="Yeh S.D."/>
        </authorList>
    </citation>
    <scope>NUCLEOTIDE SEQUENCE</scope>
    <source>
        <strain evidence="2">Sukarami</strain>
    </source>
</reference>
<feature type="transmembrane region" description="Helical" evidence="1">
    <location>
        <begin position="43"/>
        <end position="64"/>
    </location>
</feature>
<comment type="caution">
    <text evidence="2">The sequence shown here is derived from an EMBL/GenBank/DDBJ whole genome shotgun (WGS) entry which is preliminary data.</text>
</comment>
<organism evidence="2 3">
    <name type="scientific">Drosophila gunungcola</name>
    <name type="common">fruit fly</name>
    <dbReference type="NCBI Taxonomy" id="103775"/>
    <lineage>
        <taxon>Eukaryota</taxon>
        <taxon>Metazoa</taxon>
        <taxon>Ecdysozoa</taxon>
        <taxon>Arthropoda</taxon>
        <taxon>Hexapoda</taxon>
        <taxon>Insecta</taxon>
        <taxon>Pterygota</taxon>
        <taxon>Neoptera</taxon>
        <taxon>Endopterygota</taxon>
        <taxon>Diptera</taxon>
        <taxon>Brachycera</taxon>
        <taxon>Muscomorpha</taxon>
        <taxon>Ephydroidea</taxon>
        <taxon>Drosophilidae</taxon>
        <taxon>Drosophila</taxon>
        <taxon>Sophophora</taxon>
    </lineage>
</organism>
<evidence type="ECO:0000313" key="3">
    <source>
        <dbReference type="Proteomes" id="UP001059596"/>
    </source>
</evidence>
<protein>
    <submittedName>
        <fullName evidence="2">Uncharacterized protein</fullName>
    </submittedName>
</protein>
<evidence type="ECO:0000313" key="2">
    <source>
        <dbReference type="EMBL" id="KAI8035220.1"/>
    </source>
</evidence>
<gene>
    <name evidence="2" type="ORF">M5D96_012031</name>
</gene>